<dbReference type="Gene3D" id="3.90.320.10">
    <property type="match status" value="1"/>
</dbReference>
<keyword evidence="5" id="KW-0347">Helicase</keyword>
<keyword evidence="9" id="KW-0234">DNA repair</keyword>
<feature type="domain" description="PD-(D/E)XK endonuclease-like" evidence="10">
    <location>
        <begin position="663"/>
        <end position="934"/>
    </location>
</feature>
<evidence type="ECO:0000256" key="2">
    <source>
        <dbReference type="ARBA" id="ARBA00022741"/>
    </source>
</evidence>
<comment type="caution">
    <text evidence="11">The sequence shown here is derived from an EMBL/GenBank/DDBJ whole genome shotgun (WGS) entry which is preliminary data.</text>
</comment>
<dbReference type="SUPFAM" id="SSF52540">
    <property type="entry name" value="P-loop containing nucleoside triphosphate hydrolases"/>
    <property type="match status" value="1"/>
</dbReference>
<keyword evidence="1" id="KW-0540">Nuclease</keyword>
<dbReference type="RefSeq" id="WP_379187070.1">
    <property type="nucleotide sequence ID" value="NZ_JBHSOW010000018.1"/>
</dbReference>
<proteinExistence type="predicted"/>
<gene>
    <name evidence="11" type="ORF">ACFPYJ_05575</name>
</gene>
<keyword evidence="8" id="KW-0238">DNA-binding</keyword>
<evidence type="ECO:0000313" key="12">
    <source>
        <dbReference type="Proteomes" id="UP001596047"/>
    </source>
</evidence>
<dbReference type="EMBL" id="JBHSOW010000018">
    <property type="protein sequence ID" value="MFC5648603.1"/>
    <property type="molecule type" value="Genomic_DNA"/>
</dbReference>
<dbReference type="SUPFAM" id="SSF52980">
    <property type="entry name" value="Restriction endonuclease-like"/>
    <property type="match status" value="1"/>
</dbReference>
<keyword evidence="4" id="KW-0378">Hydrolase</keyword>
<keyword evidence="2" id="KW-0547">Nucleotide-binding</keyword>
<dbReference type="InterPro" id="IPR011335">
    <property type="entry name" value="Restrct_endonuc-II-like"/>
</dbReference>
<evidence type="ECO:0000256" key="6">
    <source>
        <dbReference type="ARBA" id="ARBA00022839"/>
    </source>
</evidence>
<keyword evidence="12" id="KW-1185">Reference proteome</keyword>
<sequence>MGTNLLDWIQNNIQDRPLQKKVLLARSFAQGHQLIKRLTQYERPLANLEVQTVESLVLGRTQFSLSLAAIKYINSSRTLWIVHALMHELSKEADAYIPLELIQPGVAAHIHLAITELRTAMVSSADLQVGFFVASGKGRYLKQLLGCYESFLAQYQLVDFAGLIDYIKPSQEDVFYLALPESLPNRISREMLQKLSGEILVASDSGEPFYSKQSGFPLESTEMFHASGSISEVREVLRRLLKHRTRLDRVEIIASDYEKYASIFYTLGKAHGIPCTFAEGLQLETTAVGRTALSFLKWLENDFPVDLMIGLLREGSITFKRHGAEGTGNGWARILENLGIGWGQSRYTALLKPETTVNDEQQRIITGLRDAFQLIWKLVPERSSSEWSPSGVVKAVASFLEHYGVADSPEEAMILQQISQEAESMRDIPPVIVSRELAIRYASEMIQGIRTLVSTSPEPGKLHISSLSSGGWSGRENTFLVGMDERSWSSGSRQDPILLDKERVRISHALSTSAARLQQVRHDRDGRLGMIRGSSVTLSFSSYNAAEKESVSPAFELLRVFRAQSNKLDADYSALREALGQQVGYWSGVNNQPLDQADLWHRELADVNGAAWKDGLAAIEKLQSNLLGGRQAAQARYRLDLSEYDGWVSATQDSEPIEHAPIISASRLEHYARCPMRYYFSYELGLWPKERAAFDRSVWLRPDQKGNLLHQVFYRYMQGTVRDSEGRVVHDREQLHEVTEQTIAEYARMIPSPTPHVFEKELRELREDIEVFYRRELGCRDRPILFEQELSIGGEPLLVYLEQGLQIRIKGFVDRIDQVGPHLYRILDYKTGNPNKYRDNEYFSSATQLQHALYAVAAEEWMRKTGFDEEASVIEAAYIFPTVRGRGGQVIRPQDRRSRLARVVGRLLESMKNGVYVPTKDANVCKWCDYSSVCGHHAEWMETKRTWAANQQTLGALLEVESVD</sequence>
<keyword evidence="6" id="KW-0269">Exonuclease</keyword>
<dbReference type="Pfam" id="PF12705">
    <property type="entry name" value="PDDEXK_1"/>
    <property type="match status" value="1"/>
</dbReference>
<evidence type="ECO:0000256" key="7">
    <source>
        <dbReference type="ARBA" id="ARBA00022840"/>
    </source>
</evidence>
<evidence type="ECO:0000256" key="5">
    <source>
        <dbReference type="ARBA" id="ARBA00022806"/>
    </source>
</evidence>
<evidence type="ECO:0000256" key="8">
    <source>
        <dbReference type="ARBA" id="ARBA00023125"/>
    </source>
</evidence>
<reference evidence="12" key="1">
    <citation type="journal article" date="2019" name="Int. J. Syst. Evol. Microbiol.">
        <title>The Global Catalogue of Microorganisms (GCM) 10K type strain sequencing project: providing services to taxonomists for standard genome sequencing and annotation.</title>
        <authorList>
            <consortium name="The Broad Institute Genomics Platform"/>
            <consortium name="The Broad Institute Genome Sequencing Center for Infectious Disease"/>
            <person name="Wu L."/>
            <person name="Ma J."/>
        </authorList>
    </citation>
    <scope>NUCLEOTIDE SEQUENCE [LARGE SCALE GENOMIC DNA]</scope>
    <source>
        <strain evidence="12">CGMCC 1.3240</strain>
    </source>
</reference>
<dbReference type="InterPro" id="IPR038726">
    <property type="entry name" value="PDDEXK_AddAB-type"/>
</dbReference>
<accession>A0ABW0VTM3</accession>
<keyword evidence="3" id="KW-0227">DNA damage</keyword>
<evidence type="ECO:0000313" key="11">
    <source>
        <dbReference type="EMBL" id="MFC5648603.1"/>
    </source>
</evidence>
<dbReference type="InterPro" id="IPR027417">
    <property type="entry name" value="P-loop_NTPase"/>
</dbReference>
<evidence type="ECO:0000256" key="9">
    <source>
        <dbReference type="ARBA" id="ARBA00023204"/>
    </source>
</evidence>
<name>A0ABW0VTM3_9BACL</name>
<evidence type="ECO:0000256" key="4">
    <source>
        <dbReference type="ARBA" id="ARBA00022801"/>
    </source>
</evidence>
<protein>
    <submittedName>
        <fullName evidence="11">PD-(D/E)XK nuclease family protein</fullName>
    </submittedName>
</protein>
<dbReference type="InterPro" id="IPR011604">
    <property type="entry name" value="PDDEXK-like_dom_sf"/>
</dbReference>
<evidence type="ECO:0000256" key="3">
    <source>
        <dbReference type="ARBA" id="ARBA00022763"/>
    </source>
</evidence>
<dbReference type="Proteomes" id="UP001596047">
    <property type="component" value="Unassembled WGS sequence"/>
</dbReference>
<keyword evidence="7" id="KW-0067">ATP-binding</keyword>
<organism evidence="11 12">
    <name type="scientific">Paenibacillus solisilvae</name>
    <dbReference type="NCBI Taxonomy" id="2486751"/>
    <lineage>
        <taxon>Bacteria</taxon>
        <taxon>Bacillati</taxon>
        <taxon>Bacillota</taxon>
        <taxon>Bacilli</taxon>
        <taxon>Bacillales</taxon>
        <taxon>Paenibacillaceae</taxon>
        <taxon>Paenibacillus</taxon>
    </lineage>
</organism>
<evidence type="ECO:0000259" key="10">
    <source>
        <dbReference type="Pfam" id="PF12705"/>
    </source>
</evidence>
<evidence type="ECO:0000256" key="1">
    <source>
        <dbReference type="ARBA" id="ARBA00022722"/>
    </source>
</evidence>